<sequence length="383" mass="41541">MGAGARVHFVTGYPGFIGKRLVRRLLEDALRGDDRVVLLVQPRNAAAARADLGALGAERAEVLEGDVEQMHLGLSGAEWKALAREVTDVWHLAARTWLGASRPEFRRVNLEGTRNVLELGRAARRLRRLNHFSTAFVSGDRVGVILEDELAMGQRFHNAYEETKYQGELLVRAAQSELPATIYRPSIVVGDSRTGEIDRFEGPYALAILLVASPLAVPLPLPGDAVAPLNVVPVDFVVNAAVAIGEAPAAAGRTVHLVDPSPLSARRVYELIAAHAGKRLPSVSVPARVLQALLQLPLLERLSRVHRPAIEYVNHLAIYNCRNLLELLDGTGLRCPPISSYLDRLIDFVQGTFEKRREAELAQLAGDADDPLDPPAPPASGAA</sequence>
<dbReference type="PANTHER" id="PTHR11011:SF116">
    <property type="entry name" value="FATTY ACYL-COA REDUCTASE CG5065-RELATED"/>
    <property type="match status" value="1"/>
</dbReference>
<feature type="compositionally biased region" description="Pro residues" evidence="1">
    <location>
        <begin position="373"/>
        <end position="383"/>
    </location>
</feature>
<dbReference type="InterPro" id="IPR036291">
    <property type="entry name" value="NAD(P)-bd_dom_sf"/>
</dbReference>
<proteinExistence type="predicted"/>
<dbReference type="InterPro" id="IPR026055">
    <property type="entry name" value="FAR"/>
</dbReference>
<name>Q2ILC4_ANADE</name>
<dbReference type="Proteomes" id="UP000001935">
    <property type="component" value="Chromosome"/>
</dbReference>
<evidence type="ECO:0000313" key="3">
    <source>
        <dbReference type="EMBL" id="ABC82455.1"/>
    </source>
</evidence>
<dbReference type="CDD" id="cd05263">
    <property type="entry name" value="MupV_like_SDR_e"/>
    <property type="match status" value="1"/>
</dbReference>
<dbReference type="GO" id="GO:0080019">
    <property type="term" value="F:alcohol-forming very long-chain fatty acyl-CoA reductase activity"/>
    <property type="evidence" value="ECO:0007669"/>
    <property type="project" value="InterPro"/>
</dbReference>
<dbReference type="Pfam" id="PF07993">
    <property type="entry name" value="NAD_binding_4"/>
    <property type="match status" value="1"/>
</dbReference>
<dbReference type="SUPFAM" id="SSF51735">
    <property type="entry name" value="NAD(P)-binding Rossmann-fold domains"/>
    <property type="match status" value="1"/>
</dbReference>
<dbReference type="KEGG" id="ade:Adeh_2685"/>
<gene>
    <name evidence="3" type="ordered locus">Adeh_2685</name>
</gene>
<reference evidence="3 4" key="1">
    <citation type="submission" date="2006-01" db="EMBL/GenBank/DDBJ databases">
        <title>Complete sequence of Anaeromyxobacter dehalogenans 2CP-C.</title>
        <authorList>
            <consortium name="US DOE Joint Genome Institute"/>
            <person name="Copeland A."/>
            <person name="Lucas S."/>
            <person name="Lapidus A."/>
            <person name="Barry K."/>
            <person name="Detter J.C."/>
            <person name="Glavina T."/>
            <person name="Hammon N."/>
            <person name="Israni S."/>
            <person name="Pitluck S."/>
            <person name="Brettin T."/>
            <person name="Bruce D."/>
            <person name="Han C."/>
            <person name="Tapia R."/>
            <person name="Gilna P."/>
            <person name="Kiss H."/>
            <person name="Schmutz J."/>
            <person name="Larimer F."/>
            <person name="Land M."/>
            <person name="Kyrpides N."/>
            <person name="Anderson I."/>
            <person name="Sanford R.A."/>
            <person name="Ritalahti K.M."/>
            <person name="Thomas H.S."/>
            <person name="Kirby J.R."/>
            <person name="Zhulin I.B."/>
            <person name="Loeffler F.E."/>
            <person name="Richardson P."/>
        </authorList>
    </citation>
    <scope>NUCLEOTIDE SEQUENCE [LARGE SCALE GENOMIC DNA]</scope>
    <source>
        <strain evidence="3 4">2CP-C</strain>
    </source>
</reference>
<organism evidence="3 4">
    <name type="scientific">Anaeromyxobacter dehalogenans (strain 2CP-C)</name>
    <dbReference type="NCBI Taxonomy" id="290397"/>
    <lineage>
        <taxon>Bacteria</taxon>
        <taxon>Pseudomonadati</taxon>
        <taxon>Myxococcota</taxon>
        <taxon>Myxococcia</taxon>
        <taxon>Myxococcales</taxon>
        <taxon>Cystobacterineae</taxon>
        <taxon>Anaeromyxobacteraceae</taxon>
        <taxon>Anaeromyxobacter</taxon>
    </lineage>
</organism>
<dbReference type="EMBL" id="CP000251">
    <property type="protein sequence ID" value="ABC82455.1"/>
    <property type="molecule type" value="Genomic_DNA"/>
</dbReference>
<evidence type="ECO:0000256" key="1">
    <source>
        <dbReference type="SAM" id="MobiDB-lite"/>
    </source>
</evidence>
<dbReference type="STRING" id="290397.Adeh_2685"/>
<feature type="region of interest" description="Disordered" evidence="1">
    <location>
        <begin position="364"/>
        <end position="383"/>
    </location>
</feature>
<dbReference type="eggNOG" id="COG3320">
    <property type="taxonomic scope" value="Bacteria"/>
</dbReference>
<dbReference type="InterPro" id="IPR013120">
    <property type="entry name" value="FAR_NAD-bd"/>
</dbReference>
<dbReference type="HOGENOM" id="CLU_042504_2_0_7"/>
<dbReference type="OrthoDB" id="9810734at2"/>
<dbReference type="PANTHER" id="PTHR11011">
    <property type="entry name" value="MALE STERILITY PROTEIN 2-RELATED"/>
    <property type="match status" value="1"/>
</dbReference>
<accession>Q2ILC4</accession>
<dbReference type="Gene3D" id="3.40.50.720">
    <property type="entry name" value="NAD(P)-binding Rossmann-like Domain"/>
    <property type="match status" value="1"/>
</dbReference>
<dbReference type="GO" id="GO:0035336">
    <property type="term" value="P:long-chain fatty-acyl-CoA metabolic process"/>
    <property type="evidence" value="ECO:0007669"/>
    <property type="project" value="TreeGrafter"/>
</dbReference>
<dbReference type="RefSeq" id="WP_011421737.1">
    <property type="nucleotide sequence ID" value="NC_007760.1"/>
</dbReference>
<evidence type="ECO:0000259" key="2">
    <source>
        <dbReference type="Pfam" id="PF07993"/>
    </source>
</evidence>
<feature type="domain" description="Thioester reductase (TE)" evidence="2">
    <location>
        <begin position="10"/>
        <end position="240"/>
    </location>
</feature>
<dbReference type="AlphaFoldDB" id="Q2ILC4"/>
<evidence type="ECO:0000313" key="4">
    <source>
        <dbReference type="Proteomes" id="UP000001935"/>
    </source>
</evidence>
<protein>
    <submittedName>
        <fullName evidence="3">NAD-dependent epimerase/dehydratase</fullName>
    </submittedName>
</protein>